<feature type="domain" description="NAD-dependent epimerase/dehydratase" evidence="1">
    <location>
        <begin position="2"/>
        <end position="219"/>
    </location>
</feature>
<protein>
    <submittedName>
        <fullName evidence="2">NAD-dependent epimerase/dehydratase family protein</fullName>
    </submittedName>
</protein>
<dbReference type="GO" id="GO:0005737">
    <property type="term" value="C:cytoplasm"/>
    <property type="evidence" value="ECO:0007669"/>
    <property type="project" value="TreeGrafter"/>
</dbReference>
<sequence>MILITGSSGLLGRYITEKFSVEGHEVVATYNKNRPDKDYLSNPANVTYEQCCLSDYDKLSELIKKADYVIHAAALVSFNPGKKDKMFYTNVKGTENIVNICLKQGNKPLMYVSSVAALGRNKNTSVIDENNKWEDSSLNSNYAVSKYLAEQEVWRGSMEGLPVTIVNPSTVLGVSETDTSSMQFVKMLKDGSVFYPGGMMNWVDVRDVAEKIYQLFEKKITDQRFILNAGSATYQHLFKEASLISGQSSPKIKVGKPVLSVASFFDMIKSAITGSDRVVTSETIRISGAKIEYSSEKIKQTLKSDFRSLQETLKWILTVDQK</sequence>
<dbReference type="GO" id="GO:0004029">
    <property type="term" value="F:aldehyde dehydrogenase (NAD+) activity"/>
    <property type="evidence" value="ECO:0007669"/>
    <property type="project" value="TreeGrafter"/>
</dbReference>
<evidence type="ECO:0000259" key="1">
    <source>
        <dbReference type="Pfam" id="PF01370"/>
    </source>
</evidence>
<gene>
    <name evidence="2" type="ORF">HH304_03190</name>
</gene>
<dbReference type="PANTHER" id="PTHR48079:SF6">
    <property type="entry name" value="NAD(P)-BINDING DOMAIN-CONTAINING PROTEIN-RELATED"/>
    <property type="match status" value="1"/>
</dbReference>
<dbReference type="PANTHER" id="PTHR48079">
    <property type="entry name" value="PROTEIN YEEZ"/>
    <property type="match status" value="1"/>
</dbReference>
<accession>A0A848IW38</accession>
<dbReference type="AlphaFoldDB" id="A0A848IW38"/>
<comment type="caution">
    <text evidence="2">The sequence shown here is derived from an EMBL/GenBank/DDBJ whole genome shotgun (WGS) entry which is preliminary data.</text>
</comment>
<dbReference type="InterPro" id="IPR051783">
    <property type="entry name" value="NAD(P)-dependent_oxidoreduct"/>
</dbReference>
<name>A0A848IW38_9BACT</name>
<organism evidence="2 3">
    <name type="scientific">Marinigracilibium pacificum</name>
    <dbReference type="NCBI Taxonomy" id="2729599"/>
    <lineage>
        <taxon>Bacteria</taxon>
        <taxon>Pseudomonadati</taxon>
        <taxon>Bacteroidota</taxon>
        <taxon>Cytophagia</taxon>
        <taxon>Cytophagales</taxon>
        <taxon>Flammeovirgaceae</taxon>
        <taxon>Marinigracilibium</taxon>
    </lineage>
</organism>
<keyword evidence="3" id="KW-1185">Reference proteome</keyword>
<dbReference type="Pfam" id="PF01370">
    <property type="entry name" value="Epimerase"/>
    <property type="match status" value="1"/>
</dbReference>
<evidence type="ECO:0000313" key="2">
    <source>
        <dbReference type="EMBL" id="NMM47388.1"/>
    </source>
</evidence>
<dbReference type="RefSeq" id="WP_169678016.1">
    <property type="nucleotide sequence ID" value="NZ_JABBNU010000002.1"/>
</dbReference>
<dbReference type="Proteomes" id="UP000559010">
    <property type="component" value="Unassembled WGS sequence"/>
</dbReference>
<dbReference type="EMBL" id="JABBNU010000002">
    <property type="protein sequence ID" value="NMM47388.1"/>
    <property type="molecule type" value="Genomic_DNA"/>
</dbReference>
<dbReference type="InterPro" id="IPR036291">
    <property type="entry name" value="NAD(P)-bd_dom_sf"/>
</dbReference>
<dbReference type="InterPro" id="IPR001509">
    <property type="entry name" value="Epimerase_deHydtase"/>
</dbReference>
<dbReference type="SUPFAM" id="SSF51735">
    <property type="entry name" value="NAD(P)-binding Rossmann-fold domains"/>
    <property type="match status" value="1"/>
</dbReference>
<proteinExistence type="predicted"/>
<dbReference type="Gene3D" id="3.40.50.720">
    <property type="entry name" value="NAD(P)-binding Rossmann-like Domain"/>
    <property type="match status" value="1"/>
</dbReference>
<reference evidence="2 3" key="1">
    <citation type="submission" date="2020-04" db="EMBL/GenBank/DDBJ databases">
        <title>Flammeovirgaceae bacterium KN852 isolated from deep sea.</title>
        <authorList>
            <person name="Zhang D.-C."/>
        </authorList>
    </citation>
    <scope>NUCLEOTIDE SEQUENCE [LARGE SCALE GENOMIC DNA]</scope>
    <source>
        <strain evidence="2 3">KN852</strain>
    </source>
</reference>
<evidence type="ECO:0000313" key="3">
    <source>
        <dbReference type="Proteomes" id="UP000559010"/>
    </source>
</evidence>